<organism evidence="6 7">
    <name type="scientific">Rhododendron williamsianum</name>
    <dbReference type="NCBI Taxonomy" id="262921"/>
    <lineage>
        <taxon>Eukaryota</taxon>
        <taxon>Viridiplantae</taxon>
        <taxon>Streptophyta</taxon>
        <taxon>Embryophyta</taxon>
        <taxon>Tracheophyta</taxon>
        <taxon>Spermatophyta</taxon>
        <taxon>Magnoliopsida</taxon>
        <taxon>eudicotyledons</taxon>
        <taxon>Gunneridae</taxon>
        <taxon>Pentapetalae</taxon>
        <taxon>asterids</taxon>
        <taxon>Ericales</taxon>
        <taxon>Ericaceae</taxon>
        <taxon>Ericoideae</taxon>
        <taxon>Rhodoreae</taxon>
        <taxon>Rhododendron</taxon>
    </lineage>
</organism>
<accession>A0A6A4M434</accession>
<evidence type="ECO:0000313" key="6">
    <source>
        <dbReference type="EMBL" id="KAE9463311.1"/>
    </source>
</evidence>
<evidence type="ECO:0000256" key="1">
    <source>
        <dbReference type="ARBA" id="ARBA00004604"/>
    </source>
</evidence>
<reference evidence="6 7" key="1">
    <citation type="journal article" date="2019" name="Genome Biol. Evol.">
        <title>The Rhododendron genome and chromosomal organization provide insight into shared whole-genome duplications across the heath family (Ericaceae).</title>
        <authorList>
            <person name="Soza V.L."/>
            <person name="Lindsley D."/>
            <person name="Waalkes A."/>
            <person name="Ramage E."/>
            <person name="Patwardhan R.P."/>
            <person name="Burton J.N."/>
            <person name="Adey A."/>
            <person name="Kumar A."/>
            <person name="Qiu R."/>
            <person name="Shendure J."/>
            <person name="Hall B."/>
        </authorList>
    </citation>
    <scope>NUCLEOTIDE SEQUENCE [LARGE SCALE GENOMIC DNA]</scope>
    <source>
        <strain evidence="6">RSF 1966-606</strain>
    </source>
</reference>
<dbReference type="InterPro" id="IPR010678">
    <property type="entry name" value="UTP25"/>
</dbReference>
<dbReference type="Pfam" id="PF22916">
    <property type="entry name" value="UTP25_NTPase-like"/>
    <property type="match status" value="2"/>
</dbReference>
<evidence type="ECO:0000313" key="7">
    <source>
        <dbReference type="Proteomes" id="UP000428333"/>
    </source>
</evidence>
<name>A0A6A4M434_9ERIC</name>
<dbReference type="PANTHER" id="PTHR12933:SF0">
    <property type="entry name" value="U3 SMALL NUCLEOLAR RNA-ASSOCIATED PROTEIN 25 HOMOLOG"/>
    <property type="match status" value="1"/>
</dbReference>
<dbReference type="PANTHER" id="PTHR12933">
    <property type="entry name" value="ORF PROTEIN-RELATED"/>
    <property type="match status" value="1"/>
</dbReference>
<gene>
    <name evidence="6" type="ORF">C3L33_04779</name>
</gene>
<dbReference type="GO" id="GO:0019843">
    <property type="term" value="F:rRNA binding"/>
    <property type="evidence" value="ECO:0007669"/>
    <property type="project" value="TreeGrafter"/>
</dbReference>
<comment type="similarity">
    <text evidence="2">Belongs to the UTP25 family.</text>
</comment>
<keyword evidence="3" id="KW-0539">Nucleus</keyword>
<evidence type="ECO:0000256" key="2">
    <source>
        <dbReference type="ARBA" id="ARBA00009223"/>
    </source>
</evidence>
<evidence type="ECO:0000256" key="3">
    <source>
        <dbReference type="ARBA" id="ARBA00023242"/>
    </source>
</evidence>
<dbReference type="Proteomes" id="UP000428333">
    <property type="component" value="Linkage Group LG03"/>
</dbReference>
<comment type="caution">
    <text evidence="6">The sequence shown here is derived from an EMBL/GenBank/DDBJ whole genome shotgun (WGS) entry which is preliminary data.</text>
</comment>
<evidence type="ECO:0000259" key="5">
    <source>
        <dbReference type="Pfam" id="PF22916"/>
    </source>
</evidence>
<dbReference type="AlphaFoldDB" id="A0A6A4M434"/>
<dbReference type="OrthoDB" id="10264378at2759"/>
<sequence>MFRYVGIQERTTGQVMDPRPLSYKVYLWFSSCSSFSDHLGYKLSETECDNLSKRKWKYKWEIHASDMPNSKWMGTGDCLTKDVDLSSGYCLKLRLYKHWLHIYEASGGNDFHLSRQRNFFSLFNSYRDILHHSKKPFYLKGVEEDSNVMDAYLMHSLNHIFRTGDLVTKNNAKVAKHQERADELLNGDGFLDQGFTRPKVMLNAFMWFALNGIAWQSHDFDVIMQLCPLTVKLTKPVLSNIMSCAYSLVTLDLKAGVVDQIKVFVTNLVLILLPLASIAFRVIKRLIQLTPPTHKVNVENLDHFSDKFGTGVAYDNEDNEGDVIGNLKSQKTSKPSDFQALFGGNNNDHFMIGIKFMRRTINLFGDFYSSDMIVASPLGLVMKIGNAEVEKEKDVDYLSSIEVLIIDHADVIAMQTGLFHLVQLQAGGFVYNIVKTMYLDGHAQFYRQTIILGSYLNPGIVFATTKSMGYSIIIVLTTKERTTGVTYLLVLAKHVILARLVYIQVKLVCEHKGVLPKVLLQVRQIYERFDAESAVDVDDARLEYFAKKVFPKIKDSVQCPKLVGTQNRVIFLVHAFGFSKGAGRSCFTLRELISTTDIRSVLVILAIVLSSLLRGIQNLIIYSLPERKEFYPEVVNMLEGSHSMTCTVLFSRFDQLRLERIVGTAPAKRMVTSEKGVFVFC</sequence>
<comment type="subcellular location">
    <subcellularLocation>
        <location evidence="1">Nucleus</location>
        <location evidence="1">Nucleolus</location>
    </subcellularLocation>
</comment>
<feature type="non-terminal residue" evidence="6">
    <location>
        <position position="1"/>
    </location>
</feature>
<keyword evidence="7" id="KW-1185">Reference proteome</keyword>
<dbReference type="Pfam" id="PF06862">
    <property type="entry name" value="Utp25_C"/>
    <property type="match status" value="1"/>
</dbReference>
<dbReference type="GO" id="GO:0032040">
    <property type="term" value="C:small-subunit processome"/>
    <property type="evidence" value="ECO:0007669"/>
    <property type="project" value="TreeGrafter"/>
</dbReference>
<protein>
    <submittedName>
        <fullName evidence="6">Uncharacterized protein</fullName>
    </submittedName>
</protein>
<feature type="domain" description="UTP25 NTP hydrolase-like" evidence="5">
    <location>
        <begin position="126"/>
        <end position="202"/>
    </location>
</feature>
<dbReference type="InterPro" id="IPR053940">
    <property type="entry name" value="UTP25_NTPase-like"/>
</dbReference>
<dbReference type="GO" id="GO:0000462">
    <property type="term" value="P:maturation of SSU-rRNA from tricistronic rRNA transcript (SSU-rRNA, 5.8S rRNA, LSU-rRNA)"/>
    <property type="evidence" value="ECO:0007669"/>
    <property type="project" value="TreeGrafter"/>
</dbReference>
<evidence type="ECO:0000259" key="4">
    <source>
        <dbReference type="Pfam" id="PF06862"/>
    </source>
</evidence>
<feature type="domain" description="UTP25 C-terminal" evidence="4">
    <location>
        <begin position="613"/>
        <end position="680"/>
    </location>
</feature>
<feature type="domain" description="UTP25 NTP hydrolase-like" evidence="5">
    <location>
        <begin position="264"/>
        <end position="462"/>
    </location>
</feature>
<dbReference type="EMBL" id="QEFC01000576">
    <property type="protein sequence ID" value="KAE9463311.1"/>
    <property type="molecule type" value="Genomic_DNA"/>
</dbReference>
<dbReference type="InterPro" id="IPR053939">
    <property type="entry name" value="UTP25_C"/>
</dbReference>
<proteinExistence type="inferred from homology"/>
<dbReference type="GO" id="GO:0034511">
    <property type="term" value="F:U3 snoRNA binding"/>
    <property type="evidence" value="ECO:0007669"/>
    <property type="project" value="InterPro"/>
</dbReference>